<evidence type="ECO:0000313" key="2">
    <source>
        <dbReference type="EMBL" id="ERK30596.1"/>
    </source>
</evidence>
<dbReference type="AlphaFoldDB" id="U2NP38"/>
<keyword evidence="1" id="KW-1133">Transmembrane helix</keyword>
<keyword evidence="1" id="KW-0812">Transmembrane</keyword>
<name>U2NP38_9CLOT</name>
<sequence>MGRVWNNKMFQAVVFVLIAVTIGIIHSKISSLQFVLENAGIIDNSISESLISDIKLTKVLVLIIGGIAVGLYGNFTYSINRNKL</sequence>
<dbReference type="Proteomes" id="UP000016721">
    <property type="component" value="Unassembled WGS sequence"/>
</dbReference>
<organism evidence="2 3">
    <name type="scientific">Clostridium intestinale URNW</name>
    <dbReference type="NCBI Taxonomy" id="1294142"/>
    <lineage>
        <taxon>Bacteria</taxon>
        <taxon>Bacillati</taxon>
        <taxon>Bacillota</taxon>
        <taxon>Clostridia</taxon>
        <taxon>Eubacteriales</taxon>
        <taxon>Clostridiaceae</taxon>
        <taxon>Clostridium</taxon>
    </lineage>
</organism>
<dbReference type="HOGENOM" id="CLU_2521739_0_0_9"/>
<dbReference type="EMBL" id="APJA01000012">
    <property type="protein sequence ID" value="ERK30596.1"/>
    <property type="molecule type" value="Genomic_DNA"/>
</dbReference>
<gene>
    <name evidence="2" type="ORF">CINTURNW_2563</name>
</gene>
<keyword evidence="1" id="KW-0472">Membrane</keyword>
<feature type="transmembrane region" description="Helical" evidence="1">
    <location>
        <begin position="12"/>
        <end position="36"/>
    </location>
</feature>
<keyword evidence="3" id="KW-1185">Reference proteome</keyword>
<proteinExistence type="predicted"/>
<dbReference type="eggNOG" id="ENOG50302D0">
    <property type="taxonomic scope" value="Bacteria"/>
</dbReference>
<accession>U2NP38</accession>
<evidence type="ECO:0000313" key="3">
    <source>
        <dbReference type="Proteomes" id="UP000016721"/>
    </source>
</evidence>
<dbReference type="RefSeq" id="WP_021802552.1">
    <property type="nucleotide sequence ID" value="NZ_KI273145.1"/>
</dbReference>
<evidence type="ECO:0000256" key="1">
    <source>
        <dbReference type="SAM" id="Phobius"/>
    </source>
</evidence>
<feature type="transmembrane region" description="Helical" evidence="1">
    <location>
        <begin position="56"/>
        <end position="75"/>
    </location>
</feature>
<protein>
    <submittedName>
        <fullName evidence="2">Uncharacterized protein</fullName>
    </submittedName>
</protein>
<comment type="caution">
    <text evidence="2">The sequence shown here is derived from an EMBL/GenBank/DDBJ whole genome shotgun (WGS) entry which is preliminary data.</text>
</comment>
<reference evidence="2 3" key="1">
    <citation type="journal article" date="2013" name="Genome Announc.">
        <title>Draft Genome Sequence of the Hydrogen- and Ethanol-Producing Bacterium Clostridium intestinale Strain URNW.</title>
        <authorList>
            <person name="Lal S."/>
            <person name="Ramachandran U."/>
            <person name="Zhang X."/>
            <person name="Sparling R."/>
            <person name="Levin D.B."/>
        </authorList>
    </citation>
    <scope>NUCLEOTIDE SEQUENCE [LARGE SCALE GENOMIC DNA]</scope>
    <source>
        <strain evidence="2 3">URNW</strain>
    </source>
</reference>
<dbReference type="STRING" id="1294142.CINTURNW_2563"/>